<organism evidence="2 5">
    <name type="scientific">Ligilactobacillus murinus</name>
    <dbReference type="NCBI Taxonomy" id="1622"/>
    <lineage>
        <taxon>Bacteria</taxon>
        <taxon>Bacillati</taxon>
        <taxon>Bacillota</taxon>
        <taxon>Bacilli</taxon>
        <taxon>Lactobacillales</taxon>
        <taxon>Lactobacillaceae</taxon>
        <taxon>Ligilactobacillus</taxon>
    </lineage>
</organism>
<dbReference type="AlphaFoldDB" id="A0AAD0L1A0"/>
<dbReference type="GO" id="GO:0004106">
    <property type="term" value="F:chorismate mutase activity"/>
    <property type="evidence" value="ECO:0007669"/>
    <property type="project" value="InterPro"/>
</dbReference>
<dbReference type="Gene3D" id="1.20.59.10">
    <property type="entry name" value="Chorismate mutase"/>
    <property type="match status" value="1"/>
</dbReference>
<proteinExistence type="predicted"/>
<evidence type="ECO:0000313" key="5">
    <source>
        <dbReference type="Proteomes" id="UP000250153"/>
    </source>
</evidence>
<dbReference type="EMBL" id="CP023566">
    <property type="protein sequence ID" value="AWZ40045.1"/>
    <property type="molecule type" value="Genomic_DNA"/>
</dbReference>
<dbReference type="RefSeq" id="WP_112193930.1">
    <property type="nucleotide sequence ID" value="NZ_CP023565.1"/>
</dbReference>
<name>A0AAD0L1A0_9LACO</name>
<dbReference type="SUPFAM" id="SSF48600">
    <property type="entry name" value="Chorismate mutase II"/>
    <property type="match status" value="1"/>
</dbReference>
<accession>A0AAD0L1A0</accession>
<evidence type="ECO:0000259" key="1">
    <source>
        <dbReference type="PROSITE" id="PS51168"/>
    </source>
</evidence>
<keyword evidence="4" id="KW-1185">Reference proteome</keyword>
<sequence>MKKEIEDFRSQINKVDEALFQELIMRFDIVQEINQYKEVRDIPVESKMRESILLERANQLLEDTEFKEYIINVYIEIIKQSKKYQKNNRG</sequence>
<dbReference type="InterPro" id="IPR036979">
    <property type="entry name" value="CM_dom_sf"/>
</dbReference>
<evidence type="ECO:0000313" key="4">
    <source>
        <dbReference type="Proteomes" id="UP000250143"/>
    </source>
</evidence>
<evidence type="ECO:0000313" key="3">
    <source>
        <dbReference type="EMBL" id="AWZ40045.1"/>
    </source>
</evidence>
<dbReference type="EMBL" id="CP023565">
    <property type="protein sequence ID" value="AWZ39074.1"/>
    <property type="molecule type" value="Genomic_DNA"/>
</dbReference>
<dbReference type="Proteomes" id="UP000250143">
    <property type="component" value="Chromosome"/>
</dbReference>
<gene>
    <name evidence="3" type="ORF">CPQ89_02805</name>
    <name evidence="2" type="ORF">CPS94_09135</name>
</gene>
<dbReference type="Proteomes" id="UP000250153">
    <property type="component" value="Chromosome"/>
</dbReference>
<reference evidence="4 5" key="1">
    <citation type="submission" date="2017-09" db="EMBL/GenBank/DDBJ databases">
        <title>Predominant Lactobacillus spp. isolated from feces of mice subjected to short-term calorie restriction.</title>
        <authorList>
            <person name="Zhang C."/>
            <person name="Zhao L."/>
            <person name="Pan F."/>
        </authorList>
    </citation>
    <scope>NUCLEOTIDE SEQUENCE [LARGE SCALE GENOMIC DNA]</scope>
    <source>
        <strain evidence="3 4">CR141</strain>
        <strain evidence="2 5">CR147</strain>
    </source>
</reference>
<dbReference type="PROSITE" id="PS51168">
    <property type="entry name" value="CHORISMATE_MUT_2"/>
    <property type="match status" value="1"/>
</dbReference>
<feature type="domain" description="Chorismate mutase" evidence="1">
    <location>
        <begin position="1"/>
        <end position="89"/>
    </location>
</feature>
<dbReference type="InterPro" id="IPR002701">
    <property type="entry name" value="CM_II_prokaryot"/>
</dbReference>
<dbReference type="InterPro" id="IPR036263">
    <property type="entry name" value="Chorismate_II_sf"/>
</dbReference>
<dbReference type="GO" id="GO:0046417">
    <property type="term" value="P:chorismate metabolic process"/>
    <property type="evidence" value="ECO:0007669"/>
    <property type="project" value="InterPro"/>
</dbReference>
<dbReference type="Pfam" id="PF01817">
    <property type="entry name" value="CM_2"/>
    <property type="match status" value="1"/>
</dbReference>
<evidence type="ECO:0000313" key="2">
    <source>
        <dbReference type="EMBL" id="AWZ39074.1"/>
    </source>
</evidence>
<protein>
    <recommendedName>
        <fullName evidence="1">Chorismate mutase domain-containing protein</fullName>
    </recommendedName>
</protein>
<dbReference type="KEGG" id="lmur:CPS94_09135"/>
<dbReference type="GeneID" id="48467312"/>
<dbReference type="SMART" id="SM00830">
    <property type="entry name" value="CM_2"/>
    <property type="match status" value="1"/>
</dbReference>